<gene>
    <name evidence="2" type="ORF">JKK62_16950</name>
</gene>
<feature type="compositionally biased region" description="Basic and acidic residues" evidence="1">
    <location>
        <begin position="1"/>
        <end position="12"/>
    </location>
</feature>
<accession>A0A935C7V8</accession>
<reference evidence="2" key="1">
    <citation type="submission" date="2021-01" db="EMBL/GenBank/DDBJ databases">
        <title>Genome public.</title>
        <authorList>
            <person name="Liu C."/>
            <person name="Sun Q."/>
        </authorList>
    </citation>
    <scope>NUCLEOTIDE SEQUENCE</scope>
    <source>
        <strain evidence="2">M6</strain>
    </source>
</reference>
<sequence>MERDPYLRRNDGLKNGTNNNSGNDWAVAMKGVPSYSEHMERMNGNAITKATNVRANETKTNNAITKASHNSNMQQPVIQNHLSKPFKR</sequence>
<dbReference type="AlphaFoldDB" id="A0A935C7V8"/>
<evidence type="ECO:0000256" key="1">
    <source>
        <dbReference type="SAM" id="MobiDB-lite"/>
    </source>
</evidence>
<feature type="region of interest" description="Disordered" evidence="1">
    <location>
        <begin position="66"/>
        <end position="88"/>
    </location>
</feature>
<feature type="compositionally biased region" description="Polar residues" evidence="1">
    <location>
        <begin position="66"/>
        <end position="82"/>
    </location>
</feature>
<dbReference type="RefSeq" id="WP_201428959.1">
    <property type="nucleotide sequence ID" value="NZ_JAEQMG010000198.1"/>
</dbReference>
<name>A0A935C7V8_9FIRM</name>
<evidence type="ECO:0000313" key="3">
    <source>
        <dbReference type="Proteomes" id="UP000633365"/>
    </source>
</evidence>
<proteinExistence type="predicted"/>
<keyword evidence="3" id="KW-1185">Reference proteome</keyword>
<organism evidence="2 3">
    <name type="scientific">Ruminococcus difficilis</name>
    <dbReference type="NCBI Taxonomy" id="2763069"/>
    <lineage>
        <taxon>Bacteria</taxon>
        <taxon>Bacillati</taxon>
        <taxon>Bacillota</taxon>
        <taxon>Clostridia</taxon>
        <taxon>Eubacteriales</taxon>
        <taxon>Oscillospiraceae</taxon>
        <taxon>Ruminococcus</taxon>
    </lineage>
</organism>
<protein>
    <submittedName>
        <fullName evidence="2">Uncharacterized protein</fullName>
    </submittedName>
</protein>
<comment type="caution">
    <text evidence="2">The sequence shown here is derived from an EMBL/GenBank/DDBJ whole genome shotgun (WGS) entry which is preliminary data.</text>
</comment>
<dbReference type="Proteomes" id="UP000633365">
    <property type="component" value="Unassembled WGS sequence"/>
</dbReference>
<dbReference type="EMBL" id="JAEQMG010000198">
    <property type="protein sequence ID" value="MBK6090303.1"/>
    <property type="molecule type" value="Genomic_DNA"/>
</dbReference>
<evidence type="ECO:0000313" key="2">
    <source>
        <dbReference type="EMBL" id="MBK6090303.1"/>
    </source>
</evidence>
<feature type="region of interest" description="Disordered" evidence="1">
    <location>
        <begin position="1"/>
        <end position="25"/>
    </location>
</feature>